<evidence type="ECO:0000313" key="8">
    <source>
        <dbReference type="EMBL" id="CAK0872053.1"/>
    </source>
</evidence>
<evidence type="ECO:0000256" key="4">
    <source>
        <dbReference type="ARBA" id="ARBA00022806"/>
    </source>
</evidence>
<evidence type="ECO:0000259" key="7">
    <source>
        <dbReference type="PROSITE" id="PS51192"/>
    </source>
</evidence>
<gene>
    <name evidence="8" type="ORF">PCOR1329_LOCUS57640</name>
</gene>
<dbReference type="SUPFAM" id="SSF52540">
    <property type="entry name" value="P-loop containing nucleoside triphosphate hydrolases"/>
    <property type="match status" value="1"/>
</dbReference>
<dbReference type="Pfam" id="PF00270">
    <property type="entry name" value="DEAD"/>
    <property type="match status" value="1"/>
</dbReference>
<evidence type="ECO:0000313" key="9">
    <source>
        <dbReference type="Proteomes" id="UP001189429"/>
    </source>
</evidence>
<keyword evidence="3" id="KW-0378">Hydrolase</keyword>
<evidence type="ECO:0000256" key="1">
    <source>
        <dbReference type="ARBA" id="ARBA00012552"/>
    </source>
</evidence>
<sequence>MRRGRWATVASLRRYGKETRLLREAAKVDPDVLLFGEIVERNFLDALRGGPLLPLVWDELPASWRSCLFLELFAGQGRISKRIGDLGYGCLDLDLAHGACEDHLHTTFESVVRGWLLSKAIVGLWLETPCTSWSQALRDPLRSSRFPMGKPGLSGARLDRLRVGNRSFHFSCRLIRLCIQIGFPVFLENPRGSLLWHAPEMVKLLSDSSRTVHKMYMCRFGTPFKKPATVACWNAGVARELRAGSAEVVCHGVADLCKLTRPLDAPTRGWQGCECAERRCSETVGGGGAWVRVPRVGKDAALVLHRQPAGASAFGIIDHLVRTASWLDLDRCQLYREHAHAERNEGDGGQKPPSGPASWRVRRLLSRPCRRQRLPPGLRCSGAGARGAARGGGLAGLLERPPLPPAAEDAQVTVIDPSGVPVPGPGARFAALEEAPFPAGVVADLRAAGCGPPLPELLQLAWPLAASRVDAAVVADPQEGTALAFLPPAFAHIVEHHMTSRCPVLLVAAPTQERSMELDAFARKLGRASGIRTVCCHEGAALQVQARRISMGVHCVIGTPSRLWELLASGELSVAAVSTLVVDGADVALALGLEGHLLQIRVLQSLPEQRHSTVLTGSWSLPVLGLALLAARRPAQVHSGGWASLSADPDVAHVVRPCPEDGQVAALRDVLREAGVPFGGHHPRTALAFCLSDALGEEAARQATLGGAVCRRLPSGSGEHERAEALQSLRAGASQVLITTDMASLGPGADVSVALVVNVGVPATAQEYIHRACLAGAVDGPLEGGARQRGLIVTLAPEGGDGSLAAVAEVMRRMGQATPWDVESALRRAEAAAAAAGETAAAAGRGGEAQPLPRSRRTRR</sequence>
<evidence type="ECO:0000256" key="2">
    <source>
        <dbReference type="ARBA" id="ARBA00022741"/>
    </source>
</evidence>
<feature type="domain" description="Helicase ATP-binding" evidence="7">
    <location>
        <begin position="462"/>
        <end position="637"/>
    </location>
</feature>
<evidence type="ECO:0000256" key="5">
    <source>
        <dbReference type="ARBA" id="ARBA00022840"/>
    </source>
</evidence>
<dbReference type="EMBL" id="CAUYUJ010017128">
    <property type="protein sequence ID" value="CAK0872053.1"/>
    <property type="molecule type" value="Genomic_DNA"/>
</dbReference>
<dbReference type="InterPro" id="IPR014001">
    <property type="entry name" value="Helicase_ATP-bd"/>
</dbReference>
<comment type="caution">
    <text evidence="8">The sequence shown here is derived from an EMBL/GenBank/DDBJ whole genome shotgun (WGS) entry which is preliminary data.</text>
</comment>
<keyword evidence="4" id="KW-0347">Helicase</keyword>
<feature type="region of interest" description="Disordered" evidence="6">
    <location>
        <begin position="837"/>
        <end position="860"/>
    </location>
</feature>
<protein>
    <recommendedName>
        <fullName evidence="1">RNA helicase</fullName>
        <ecNumber evidence="1">3.6.4.13</ecNumber>
    </recommendedName>
</protein>
<keyword evidence="9" id="KW-1185">Reference proteome</keyword>
<name>A0ABN9VFV8_9DINO</name>
<dbReference type="PANTHER" id="PTHR47958">
    <property type="entry name" value="ATP-DEPENDENT RNA HELICASE DBP3"/>
    <property type="match status" value="1"/>
</dbReference>
<dbReference type="PROSITE" id="PS51192">
    <property type="entry name" value="HELICASE_ATP_BIND_1"/>
    <property type="match status" value="1"/>
</dbReference>
<accession>A0ABN9VFV8</accession>
<evidence type="ECO:0000256" key="6">
    <source>
        <dbReference type="SAM" id="MobiDB-lite"/>
    </source>
</evidence>
<keyword evidence="5" id="KW-0067">ATP-binding</keyword>
<keyword evidence="2" id="KW-0547">Nucleotide-binding</keyword>
<dbReference type="EC" id="3.6.4.13" evidence="1"/>
<dbReference type="InterPro" id="IPR011545">
    <property type="entry name" value="DEAD/DEAH_box_helicase_dom"/>
</dbReference>
<dbReference type="Gene3D" id="3.40.50.300">
    <property type="entry name" value="P-loop containing nucleotide triphosphate hydrolases"/>
    <property type="match status" value="2"/>
</dbReference>
<dbReference type="InterPro" id="IPR027417">
    <property type="entry name" value="P-loop_NTPase"/>
</dbReference>
<reference evidence="8" key="1">
    <citation type="submission" date="2023-10" db="EMBL/GenBank/DDBJ databases">
        <authorList>
            <person name="Chen Y."/>
            <person name="Shah S."/>
            <person name="Dougan E. K."/>
            <person name="Thang M."/>
            <person name="Chan C."/>
        </authorList>
    </citation>
    <scope>NUCLEOTIDE SEQUENCE [LARGE SCALE GENOMIC DNA]</scope>
</reference>
<dbReference type="Proteomes" id="UP001189429">
    <property type="component" value="Unassembled WGS sequence"/>
</dbReference>
<dbReference type="Pfam" id="PF00271">
    <property type="entry name" value="Helicase_C"/>
    <property type="match status" value="1"/>
</dbReference>
<dbReference type="InterPro" id="IPR001650">
    <property type="entry name" value="Helicase_C-like"/>
</dbReference>
<organism evidence="8 9">
    <name type="scientific">Prorocentrum cordatum</name>
    <dbReference type="NCBI Taxonomy" id="2364126"/>
    <lineage>
        <taxon>Eukaryota</taxon>
        <taxon>Sar</taxon>
        <taxon>Alveolata</taxon>
        <taxon>Dinophyceae</taxon>
        <taxon>Prorocentrales</taxon>
        <taxon>Prorocentraceae</taxon>
        <taxon>Prorocentrum</taxon>
    </lineage>
</organism>
<evidence type="ECO:0000256" key="3">
    <source>
        <dbReference type="ARBA" id="ARBA00022801"/>
    </source>
</evidence>
<proteinExistence type="predicted"/>